<reference evidence="1 2" key="1">
    <citation type="submission" date="2019-11" db="EMBL/GenBank/DDBJ databases">
        <title>Whole genome sequence of Oryza granulata.</title>
        <authorList>
            <person name="Li W."/>
        </authorList>
    </citation>
    <scope>NUCLEOTIDE SEQUENCE [LARGE SCALE GENOMIC DNA]</scope>
    <source>
        <strain evidence="2">cv. Menghai</strain>
        <tissue evidence="1">Leaf</tissue>
    </source>
</reference>
<dbReference type="Proteomes" id="UP000479710">
    <property type="component" value="Unassembled WGS sequence"/>
</dbReference>
<organism evidence="1 2">
    <name type="scientific">Oryza meyeriana var. granulata</name>
    <dbReference type="NCBI Taxonomy" id="110450"/>
    <lineage>
        <taxon>Eukaryota</taxon>
        <taxon>Viridiplantae</taxon>
        <taxon>Streptophyta</taxon>
        <taxon>Embryophyta</taxon>
        <taxon>Tracheophyta</taxon>
        <taxon>Spermatophyta</taxon>
        <taxon>Magnoliopsida</taxon>
        <taxon>Liliopsida</taxon>
        <taxon>Poales</taxon>
        <taxon>Poaceae</taxon>
        <taxon>BOP clade</taxon>
        <taxon>Oryzoideae</taxon>
        <taxon>Oryzeae</taxon>
        <taxon>Oryzinae</taxon>
        <taxon>Oryza</taxon>
        <taxon>Oryza meyeriana</taxon>
    </lineage>
</organism>
<sequence length="154" mass="16126">MVVACNSGHSSCFASLPAGCANSLCQRLHFPAHLHVSSRSETGKGREDVLRNEDLEREWPRALRVRGLCCAGFLLAGGTGIAGSSSLLDPAASPASQIAGGCRMLGPASSIPPLPASTARSGDNRQRRRYGGLVPLLSSLLVLGHLRDGELRGR</sequence>
<accession>A0A6G1EVI2</accession>
<evidence type="ECO:0000313" key="2">
    <source>
        <dbReference type="Proteomes" id="UP000479710"/>
    </source>
</evidence>
<protein>
    <submittedName>
        <fullName evidence="1">Uncharacterized protein</fullName>
    </submittedName>
</protein>
<dbReference type="AlphaFoldDB" id="A0A6G1EVI2"/>
<comment type="caution">
    <text evidence="1">The sequence shown here is derived from an EMBL/GenBank/DDBJ whole genome shotgun (WGS) entry which is preliminary data.</text>
</comment>
<dbReference type="EMBL" id="SPHZ02000002">
    <property type="protein sequence ID" value="KAF0928599.1"/>
    <property type="molecule type" value="Genomic_DNA"/>
</dbReference>
<keyword evidence="2" id="KW-1185">Reference proteome</keyword>
<evidence type="ECO:0000313" key="1">
    <source>
        <dbReference type="EMBL" id="KAF0928599.1"/>
    </source>
</evidence>
<name>A0A6G1EVI2_9ORYZ</name>
<proteinExistence type="predicted"/>
<gene>
    <name evidence="1" type="ORF">E2562_006040</name>
</gene>